<dbReference type="HAMAP" id="MF_02019">
    <property type="entry name" value="MurF"/>
    <property type="match status" value="1"/>
</dbReference>
<dbReference type="EC" id="6.3.2.10" evidence="10 11"/>
<evidence type="ECO:0000256" key="2">
    <source>
        <dbReference type="ARBA" id="ARBA00022598"/>
    </source>
</evidence>
<dbReference type="GO" id="GO:0047480">
    <property type="term" value="F:UDP-N-acetylmuramoyl-tripeptide-D-alanyl-D-alanine ligase activity"/>
    <property type="evidence" value="ECO:0007669"/>
    <property type="project" value="UniProtKB-UniRule"/>
</dbReference>
<comment type="function">
    <text evidence="10 11">Involved in cell wall formation. Catalyzes the final step in the synthesis of UDP-N-acetylmuramoyl-pentapeptide, the precursor of murein.</text>
</comment>
<evidence type="ECO:0000256" key="9">
    <source>
        <dbReference type="ARBA" id="ARBA00023316"/>
    </source>
</evidence>
<evidence type="ECO:0000256" key="4">
    <source>
        <dbReference type="ARBA" id="ARBA00022741"/>
    </source>
</evidence>
<evidence type="ECO:0000256" key="6">
    <source>
        <dbReference type="ARBA" id="ARBA00022960"/>
    </source>
</evidence>
<dbReference type="RefSeq" id="WP_215341277.1">
    <property type="nucleotide sequence ID" value="NZ_JAGSGD010000001.1"/>
</dbReference>
<dbReference type="InterPro" id="IPR004101">
    <property type="entry name" value="Mur_ligase_C"/>
</dbReference>
<dbReference type="SUPFAM" id="SSF53244">
    <property type="entry name" value="MurD-like peptide ligases, peptide-binding domain"/>
    <property type="match status" value="1"/>
</dbReference>
<evidence type="ECO:0000256" key="7">
    <source>
        <dbReference type="ARBA" id="ARBA00022984"/>
    </source>
</evidence>
<evidence type="ECO:0000256" key="3">
    <source>
        <dbReference type="ARBA" id="ARBA00022618"/>
    </source>
</evidence>
<dbReference type="NCBIfam" id="TIGR01143">
    <property type="entry name" value="murF"/>
    <property type="match status" value="1"/>
</dbReference>
<proteinExistence type="inferred from homology"/>
<dbReference type="PANTHER" id="PTHR43024:SF1">
    <property type="entry name" value="UDP-N-ACETYLMURAMOYL-TRIPEPTIDE--D-ALANYL-D-ALANINE LIGASE"/>
    <property type="match status" value="1"/>
</dbReference>
<evidence type="ECO:0000256" key="5">
    <source>
        <dbReference type="ARBA" id="ARBA00022840"/>
    </source>
</evidence>
<feature type="domain" description="Mur ligase C-terminal" evidence="12">
    <location>
        <begin position="328"/>
        <end position="439"/>
    </location>
</feature>
<dbReference type="GO" id="GO:0051301">
    <property type="term" value="P:cell division"/>
    <property type="evidence" value="ECO:0007669"/>
    <property type="project" value="UniProtKB-KW"/>
</dbReference>
<dbReference type="InterPro" id="IPR051046">
    <property type="entry name" value="MurCDEF_CellWall_CoF430Synth"/>
</dbReference>
<dbReference type="Proteomes" id="UP000622580">
    <property type="component" value="Unassembled WGS sequence"/>
</dbReference>
<dbReference type="Pfam" id="PF02875">
    <property type="entry name" value="Mur_ligase_C"/>
    <property type="match status" value="1"/>
</dbReference>
<dbReference type="InterPro" id="IPR013221">
    <property type="entry name" value="Mur_ligase_cen"/>
</dbReference>
<keyword evidence="2 10" id="KW-0436">Ligase</keyword>
<feature type="binding site" evidence="10">
    <location>
        <begin position="104"/>
        <end position="110"/>
    </location>
    <ligand>
        <name>ATP</name>
        <dbReference type="ChEBI" id="CHEBI:30616"/>
    </ligand>
</feature>
<feature type="domain" description="Mur ligase central" evidence="13">
    <location>
        <begin position="102"/>
        <end position="291"/>
    </location>
</feature>
<evidence type="ECO:0000256" key="8">
    <source>
        <dbReference type="ARBA" id="ARBA00023306"/>
    </source>
</evidence>
<gene>
    <name evidence="10 14" type="primary">murF</name>
    <name evidence="14" type="ORF">JKL49_14210</name>
</gene>
<evidence type="ECO:0000313" key="14">
    <source>
        <dbReference type="EMBL" id="MBR7620544.1"/>
    </source>
</evidence>
<evidence type="ECO:0000259" key="12">
    <source>
        <dbReference type="Pfam" id="PF02875"/>
    </source>
</evidence>
<name>A0A941D2V4_9CAUL</name>
<dbReference type="PANTHER" id="PTHR43024">
    <property type="entry name" value="UDP-N-ACETYLMURAMOYL-TRIPEPTIDE--D-ALANYL-D-ALANINE LIGASE"/>
    <property type="match status" value="1"/>
</dbReference>
<dbReference type="SUPFAM" id="SSF53623">
    <property type="entry name" value="MurD-like peptide ligases, catalytic domain"/>
    <property type="match status" value="1"/>
</dbReference>
<comment type="similarity">
    <text evidence="10">Belongs to the MurCDEF family. MurF subfamily.</text>
</comment>
<keyword evidence="9 10" id="KW-0961">Cell wall biogenesis/degradation</keyword>
<evidence type="ECO:0000256" key="11">
    <source>
        <dbReference type="RuleBase" id="RU004136"/>
    </source>
</evidence>
<dbReference type="GO" id="GO:0071555">
    <property type="term" value="P:cell wall organization"/>
    <property type="evidence" value="ECO:0007669"/>
    <property type="project" value="UniProtKB-KW"/>
</dbReference>
<evidence type="ECO:0000259" key="13">
    <source>
        <dbReference type="Pfam" id="PF08245"/>
    </source>
</evidence>
<keyword evidence="4 10" id="KW-0547">Nucleotide-binding</keyword>
<dbReference type="InterPro" id="IPR036565">
    <property type="entry name" value="Mur-like_cat_sf"/>
</dbReference>
<dbReference type="InterPro" id="IPR005863">
    <property type="entry name" value="UDP-N-AcMur_synth"/>
</dbReference>
<comment type="pathway">
    <text evidence="10 11">Cell wall biogenesis; peptidoglycan biosynthesis.</text>
</comment>
<evidence type="ECO:0000256" key="1">
    <source>
        <dbReference type="ARBA" id="ARBA00022490"/>
    </source>
</evidence>
<dbReference type="GO" id="GO:0009252">
    <property type="term" value="P:peptidoglycan biosynthetic process"/>
    <property type="evidence" value="ECO:0007669"/>
    <property type="project" value="UniProtKB-UniRule"/>
</dbReference>
<comment type="subcellular location">
    <subcellularLocation>
        <location evidence="10 11">Cytoplasm</location>
    </subcellularLocation>
</comment>
<dbReference type="AlphaFoldDB" id="A0A941D2V4"/>
<evidence type="ECO:0000313" key="15">
    <source>
        <dbReference type="Proteomes" id="UP000622580"/>
    </source>
</evidence>
<dbReference type="EMBL" id="JAGSGD010000001">
    <property type="protein sequence ID" value="MBR7620544.1"/>
    <property type="molecule type" value="Genomic_DNA"/>
</dbReference>
<dbReference type="Gene3D" id="3.40.1190.10">
    <property type="entry name" value="Mur-like, catalytic domain"/>
    <property type="match status" value="1"/>
</dbReference>
<dbReference type="GO" id="GO:0008360">
    <property type="term" value="P:regulation of cell shape"/>
    <property type="evidence" value="ECO:0007669"/>
    <property type="project" value="UniProtKB-KW"/>
</dbReference>
<dbReference type="SUPFAM" id="SSF63418">
    <property type="entry name" value="MurE/MurF N-terminal domain"/>
    <property type="match status" value="1"/>
</dbReference>
<keyword evidence="3 10" id="KW-0132">Cell division</keyword>
<keyword evidence="15" id="KW-1185">Reference proteome</keyword>
<keyword evidence="8 10" id="KW-0131">Cell cycle</keyword>
<keyword evidence="6 10" id="KW-0133">Cell shape</keyword>
<comment type="catalytic activity">
    <reaction evidence="10 11">
        <text>D-alanyl-D-alanine + UDP-N-acetyl-alpha-D-muramoyl-L-alanyl-gamma-D-glutamyl-meso-2,6-diaminopimelate + ATP = UDP-N-acetyl-alpha-D-muramoyl-L-alanyl-gamma-D-glutamyl-meso-2,6-diaminopimeloyl-D-alanyl-D-alanine + ADP + phosphate + H(+)</text>
        <dbReference type="Rhea" id="RHEA:28374"/>
        <dbReference type="ChEBI" id="CHEBI:15378"/>
        <dbReference type="ChEBI" id="CHEBI:30616"/>
        <dbReference type="ChEBI" id="CHEBI:43474"/>
        <dbReference type="ChEBI" id="CHEBI:57822"/>
        <dbReference type="ChEBI" id="CHEBI:61386"/>
        <dbReference type="ChEBI" id="CHEBI:83905"/>
        <dbReference type="ChEBI" id="CHEBI:456216"/>
        <dbReference type="EC" id="6.3.2.10"/>
    </reaction>
</comment>
<dbReference type="InterPro" id="IPR036615">
    <property type="entry name" value="Mur_ligase_C_dom_sf"/>
</dbReference>
<reference evidence="14" key="1">
    <citation type="submission" date="2021-04" db="EMBL/GenBank/DDBJ databases">
        <title>Draft genome assembly of strain Phenylobacterium sp. 20VBR1 using MiniION and Illumina platforms.</title>
        <authorList>
            <person name="Thomas F.A."/>
            <person name="Krishnan K.P."/>
            <person name="Sinha R.K."/>
        </authorList>
    </citation>
    <scope>NUCLEOTIDE SEQUENCE</scope>
    <source>
        <strain evidence="14">20VBR1</strain>
    </source>
</reference>
<keyword evidence="7 10" id="KW-0573">Peptidoglycan synthesis</keyword>
<protein>
    <recommendedName>
        <fullName evidence="10 11">UDP-N-acetylmuramoyl-tripeptide--D-alanyl-D-alanine ligase</fullName>
        <ecNumber evidence="10 11">6.3.2.10</ecNumber>
    </recommendedName>
    <alternativeName>
        <fullName evidence="10">D-alanyl-D-alanine-adding enzyme</fullName>
    </alternativeName>
</protein>
<keyword evidence="1 10" id="KW-0963">Cytoplasm</keyword>
<dbReference type="Gene3D" id="3.40.1390.10">
    <property type="entry name" value="MurE/MurF, N-terminal domain"/>
    <property type="match status" value="1"/>
</dbReference>
<keyword evidence="5 10" id="KW-0067">ATP-binding</keyword>
<dbReference type="Gene3D" id="3.90.190.20">
    <property type="entry name" value="Mur ligase, C-terminal domain"/>
    <property type="match status" value="1"/>
</dbReference>
<comment type="caution">
    <text evidence="14">The sequence shown here is derived from an EMBL/GenBank/DDBJ whole genome shotgun (WGS) entry which is preliminary data.</text>
</comment>
<evidence type="ECO:0000256" key="10">
    <source>
        <dbReference type="HAMAP-Rule" id="MF_02019"/>
    </source>
</evidence>
<dbReference type="GO" id="GO:0005737">
    <property type="term" value="C:cytoplasm"/>
    <property type="evidence" value="ECO:0007669"/>
    <property type="project" value="UniProtKB-SubCell"/>
</dbReference>
<accession>A0A941D2V4</accession>
<sequence length="462" mass="47792">MSLWTAGEIAQATGGQVVGDFAVDGVSIDTRSIEQGDLFVALAGVRDGHEFVAPALAKGATGSLASQAVEGPHVLVEDTFKALEKLGEAARVRAPQVRRGAVTGSVGKTSVTQAVRAGLMLAGKAHSSVKSYNNHIGVPLTLARMPRDTERAIFEIGMNHADEITPLSRFVRPHAVAITTVGAVHVENFPDGEIGVARAKAEIFDGIEPGGVAILNADNAWFDLLSDAARKAGAKVLSFGAGETCDARLIDFQPQADHAVVQARLHGKALDFPILQKGFHWGPNSMAVLLMLEALDVSLGDSLAALGAFEPLEGRGAEKAISLPDGAFTLIDESYNANPISMTAAFKSLGARKTSGRRIVALTDMLELGEGGPGYHAGLAQPLDAAGIDLVFCAGPLMKSLWDALPSTRRGGYAESAAELAPQVTQAVEPGDLVMVKGSNGSKAGAVTAALLALDGRSGKAG</sequence>
<dbReference type="Pfam" id="PF08245">
    <property type="entry name" value="Mur_ligase_M"/>
    <property type="match status" value="1"/>
</dbReference>
<organism evidence="14 15">
    <name type="scientific">Phenylobacterium glaciei</name>
    <dbReference type="NCBI Taxonomy" id="2803784"/>
    <lineage>
        <taxon>Bacteria</taxon>
        <taxon>Pseudomonadati</taxon>
        <taxon>Pseudomonadota</taxon>
        <taxon>Alphaproteobacteria</taxon>
        <taxon>Caulobacterales</taxon>
        <taxon>Caulobacteraceae</taxon>
        <taxon>Phenylobacterium</taxon>
    </lineage>
</organism>
<dbReference type="InterPro" id="IPR035911">
    <property type="entry name" value="MurE/MurF_N"/>
</dbReference>
<dbReference type="GO" id="GO:0005524">
    <property type="term" value="F:ATP binding"/>
    <property type="evidence" value="ECO:0007669"/>
    <property type="project" value="UniProtKB-UniRule"/>
</dbReference>